<protein>
    <submittedName>
        <fullName evidence="1">Uncharacterized protein</fullName>
    </submittedName>
</protein>
<organism evidence="1 2">
    <name type="scientific">Spiroplasma melliferum</name>
    <dbReference type="NCBI Taxonomy" id="2134"/>
    <lineage>
        <taxon>Bacteria</taxon>
        <taxon>Bacillati</taxon>
        <taxon>Mycoplasmatota</taxon>
        <taxon>Mollicutes</taxon>
        <taxon>Entomoplasmatales</taxon>
        <taxon>Spiroplasmataceae</taxon>
        <taxon>Spiroplasma</taxon>
    </lineage>
</organism>
<reference evidence="1 2" key="1">
    <citation type="submission" date="2018-05" db="EMBL/GenBank/DDBJ databases">
        <title>Compelete Genome Sequence of Spiroplasma melliferum.</title>
        <authorList>
            <person name="Davis R.E."/>
            <person name="Shao J.Y."/>
            <person name="Zhao Y."/>
            <person name="Gasparich G.E."/>
        </authorList>
    </citation>
    <scope>NUCLEOTIDE SEQUENCE [LARGE SCALE GENOMIC DNA]</scope>
    <source>
        <strain evidence="1 2">AS576</strain>
    </source>
</reference>
<evidence type="ECO:0000313" key="2">
    <source>
        <dbReference type="Proteomes" id="UP000298715"/>
    </source>
</evidence>
<gene>
    <name evidence="1" type="ORF">SRED_001762</name>
</gene>
<accession>A0ABX5U7M4</accession>
<name>A0ABX5U7M4_SPIME</name>
<proteinExistence type="predicted"/>
<dbReference type="Proteomes" id="UP000298715">
    <property type="component" value="Chromosome"/>
</dbReference>
<keyword evidence="2" id="KW-1185">Reference proteome</keyword>
<evidence type="ECO:0000313" key="1">
    <source>
        <dbReference type="EMBL" id="QCO23299.1"/>
    </source>
</evidence>
<sequence length="51" mass="5537">MADFNPKCFKCVAEQEKQGVSGGAAGVLFGKMKEAMVGTVDDEIFICDRHK</sequence>
<dbReference type="EMBL" id="CP029202">
    <property type="protein sequence ID" value="QCO23299.1"/>
    <property type="molecule type" value="Genomic_DNA"/>
</dbReference>